<organism evidence="1">
    <name type="scientific">marine sediment metagenome</name>
    <dbReference type="NCBI Taxonomy" id="412755"/>
    <lineage>
        <taxon>unclassified sequences</taxon>
        <taxon>metagenomes</taxon>
        <taxon>ecological metagenomes</taxon>
    </lineage>
</organism>
<dbReference type="AlphaFoldDB" id="A0A0F9J0T2"/>
<comment type="caution">
    <text evidence="1">The sequence shown here is derived from an EMBL/GenBank/DDBJ whole genome shotgun (WGS) entry which is preliminary data.</text>
</comment>
<name>A0A0F9J0T2_9ZZZZ</name>
<evidence type="ECO:0000313" key="1">
    <source>
        <dbReference type="EMBL" id="KKM63254.1"/>
    </source>
</evidence>
<accession>A0A0F9J0T2</accession>
<sequence length="70" mass="8387">MNMKIFYKLISRIKWLLNNKPMIKYSGFNCGCCGKWENEEFEVPTYRSGGEWWDTWGVCEECIKDAEEYS</sequence>
<dbReference type="EMBL" id="LAZR01011133">
    <property type="protein sequence ID" value="KKM63254.1"/>
    <property type="molecule type" value="Genomic_DNA"/>
</dbReference>
<protein>
    <submittedName>
        <fullName evidence="1">Uncharacterized protein</fullName>
    </submittedName>
</protein>
<proteinExistence type="predicted"/>
<gene>
    <name evidence="1" type="ORF">LCGC14_1513270</name>
</gene>
<reference evidence="1" key="1">
    <citation type="journal article" date="2015" name="Nature">
        <title>Complex archaea that bridge the gap between prokaryotes and eukaryotes.</title>
        <authorList>
            <person name="Spang A."/>
            <person name="Saw J.H."/>
            <person name="Jorgensen S.L."/>
            <person name="Zaremba-Niedzwiedzka K."/>
            <person name="Martijn J."/>
            <person name="Lind A.E."/>
            <person name="van Eijk R."/>
            <person name="Schleper C."/>
            <person name="Guy L."/>
            <person name="Ettema T.J."/>
        </authorList>
    </citation>
    <scope>NUCLEOTIDE SEQUENCE</scope>
</reference>